<dbReference type="SUPFAM" id="SSF75399">
    <property type="entry name" value="Plakin repeat"/>
    <property type="match status" value="9"/>
</dbReference>
<dbReference type="GO" id="GO:0048471">
    <property type="term" value="C:perinuclear region of cytoplasm"/>
    <property type="evidence" value="ECO:0007669"/>
    <property type="project" value="TreeGrafter"/>
</dbReference>
<dbReference type="InterPro" id="IPR001101">
    <property type="entry name" value="Plectin_repeat"/>
</dbReference>
<dbReference type="GO" id="GO:0003779">
    <property type="term" value="F:actin binding"/>
    <property type="evidence" value="ECO:0007669"/>
    <property type="project" value="UniProtKB-KW"/>
</dbReference>
<dbReference type="FunFam" id="1.20.58.60:FF:000009">
    <property type="entry name" value="dystonin isoform X1"/>
    <property type="match status" value="1"/>
</dbReference>
<dbReference type="InterPro" id="IPR036388">
    <property type="entry name" value="WH-like_DNA-bd_sf"/>
</dbReference>
<dbReference type="InterPro" id="IPR036872">
    <property type="entry name" value="CH_dom_sf"/>
</dbReference>
<dbReference type="GO" id="GO:0008307">
    <property type="term" value="F:structural constituent of muscle"/>
    <property type="evidence" value="ECO:0007669"/>
    <property type="project" value="TreeGrafter"/>
</dbReference>
<dbReference type="GO" id="GO:0005874">
    <property type="term" value="C:microtubule"/>
    <property type="evidence" value="ECO:0007669"/>
    <property type="project" value="UniProtKB-KW"/>
</dbReference>
<dbReference type="FunFam" id="1.10.418.10:FF:000002">
    <property type="entry name" value="Microtubule-actin cross-linking factor 1"/>
    <property type="match status" value="1"/>
</dbReference>
<dbReference type="GO" id="GO:0005200">
    <property type="term" value="F:structural constituent of cytoskeleton"/>
    <property type="evidence" value="ECO:0007669"/>
    <property type="project" value="TreeGrafter"/>
</dbReference>
<dbReference type="Pfam" id="PF00681">
    <property type="entry name" value="Plectin"/>
    <property type="match status" value="15"/>
</dbReference>
<feature type="coiled-coil region" evidence="21">
    <location>
        <begin position="2099"/>
        <end position="2192"/>
    </location>
</feature>
<gene>
    <name evidence="26" type="ORF">QTP70_027558</name>
</gene>
<keyword evidence="14" id="KW-0206">Cytoskeleton</keyword>
<dbReference type="Pfam" id="PF21097">
    <property type="entry name" value="SR_plectin_7"/>
    <property type="match status" value="1"/>
</dbReference>
<dbReference type="InterPro" id="IPR001715">
    <property type="entry name" value="CH_dom"/>
</dbReference>
<dbReference type="Pfam" id="PF13358">
    <property type="entry name" value="DDE_3"/>
    <property type="match status" value="1"/>
</dbReference>
<dbReference type="FunFam" id="1.20.58.60:FF:000010">
    <property type="entry name" value="plectin isoform X2"/>
    <property type="match status" value="1"/>
</dbReference>
<comment type="subcellular location">
    <subcellularLocation>
        <location evidence="17">Cell junction</location>
        <location evidence="17">Hemidesmosome</location>
    </subcellularLocation>
    <subcellularLocation>
        <location evidence="1">Cell projection</location>
        <location evidence="1">Podosome</location>
    </subcellularLocation>
    <subcellularLocation>
        <location evidence="2">Cytoplasm</location>
        <location evidence="2">Cytoskeleton</location>
    </subcellularLocation>
</comment>
<dbReference type="InterPro" id="IPR049538">
    <property type="entry name" value="PCN-like_spectrin-like_rpt"/>
</dbReference>
<dbReference type="Pfam" id="PF21020">
    <property type="entry name" value="Spectrin_4"/>
    <property type="match status" value="1"/>
</dbReference>
<keyword evidence="8" id="KW-0493">Microtubule</keyword>
<keyword evidence="23" id="KW-1133">Transmembrane helix</keyword>
<comment type="caution">
    <text evidence="26">The sequence shown here is derived from an EMBL/GenBank/DDBJ whole genome shotgun (WGS) entry which is preliminary data.</text>
</comment>
<evidence type="ECO:0000256" key="16">
    <source>
        <dbReference type="ARBA" id="ARBA00056058"/>
    </source>
</evidence>
<evidence type="ECO:0000256" key="19">
    <source>
        <dbReference type="ARBA" id="ARBA00081353"/>
    </source>
</evidence>
<evidence type="ECO:0000259" key="25">
    <source>
        <dbReference type="PROSITE" id="PS50021"/>
    </source>
</evidence>
<keyword evidence="7" id="KW-0597">Phosphoprotein</keyword>
<proteinExistence type="inferred from homology"/>
<feature type="region of interest" description="Disordered" evidence="22">
    <location>
        <begin position="2234"/>
        <end position="2335"/>
    </location>
</feature>
<dbReference type="GO" id="GO:0042383">
    <property type="term" value="C:sarcolemma"/>
    <property type="evidence" value="ECO:0007669"/>
    <property type="project" value="TreeGrafter"/>
</dbReference>
<dbReference type="InterPro" id="IPR038717">
    <property type="entry name" value="Tc1-like_DDE_dom"/>
</dbReference>
<feature type="compositionally biased region" description="Basic and acidic residues" evidence="22">
    <location>
        <begin position="2234"/>
        <end position="2323"/>
    </location>
</feature>
<feature type="transmembrane region" description="Helical" evidence="23">
    <location>
        <begin position="59"/>
        <end position="81"/>
    </location>
</feature>
<dbReference type="PROSITE" id="PS50021">
    <property type="entry name" value="CH"/>
    <property type="match status" value="2"/>
</dbReference>
<dbReference type="FunFam" id="1.10.418.10:FF:000029">
    <property type="entry name" value="plectin isoform X2"/>
    <property type="match status" value="1"/>
</dbReference>
<dbReference type="GO" id="GO:0006313">
    <property type="term" value="P:DNA transposition"/>
    <property type="evidence" value="ECO:0007669"/>
    <property type="project" value="InterPro"/>
</dbReference>
<feature type="region of interest" description="Disordered" evidence="22">
    <location>
        <begin position="1803"/>
        <end position="1840"/>
    </location>
</feature>
<evidence type="ECO:0000256" key="21">
    <source>
        <dbReference type="SAM" id="Coils"/>
    </source>
</evidence>
<evidence type="ECO:0000256" key="1">
    <source>
        <dbReference type="ARBA" id="ARBA00004188"/>
    </source>
</evidence>
<accession>A0AAE0Q1X1</accession>
<evidence type="ECO:0000256" key="5">
    <source>
        <dbReference type="ARBA" id="ARBA00022481"/>
    </source>
</evidence>
<dbReference type="FunFam" id="1.20.58.60:FF:000036">
    <property type="entry name" value="Plectin a"/>
    <property type="match status" value="1"/>
</dbReference>
<feature type="compositionally biased region" description="Low complexity" evidence="22">
    <location>
        <begin position="3904"/>
        <end position="3915"/>
    </location>
</feature>
<keyword evidence="12 21" id="KW-0175">Coiled coil</keyword>
<reference evidence="26" key="1">
    <citation type="submission" date="2023-06" db="EMBL/GenBank/DDBJ databases">
        <title>Male Hemibagrus guttatus genome.</title>
        <authorList>
            <person name="Bian C."/>
        </authorList>
    </citation>
    <scope>NUCLEOTIDE SEQUENCE</scope>
    <source>
        <strain evidence="26">Male_cb2023</strain>
        <tissue evidence="26">Muscle</tissue>
    </source>
</reference>
<evidence type="ECO:0000256" key="22">
    <source>
        <dbReference type="SAM" id="MobiDB-lite"/>
    </source>
</evidence>
<dbReference type="GO" id="GO:0031101">
    <property type="term" value="P:fin regeneration"/>
    <property type="evidence" value="ECO:0007669"/>
    <property type="project" value="UniProtKB-ARBA"/>
</dbReference>
<dbReference type="GO" id="GO:0005925">
    <property type="term" value="C:focal adhesion"/>
    <property type="evidence" value="ECO:0007669"/>
    <property type="project" value="TreeGrafter"/>
</dbReference>
<feature type="region of interest" description="Disordered" evidence="22">
    <location>
        <begin position="1"/>
        <end position="26"/>
    </location>
</feature>
<evidence type="ECO:0000313" key="27">
    <source>
        <dbReference type="Proteomes" id="UP001274896"/>
    </source>
</evidence>
<dbReference type="SUPFAM" id="SSF46689">
    <property type="entry name" value="Homeodomain-like"/>
    <property type="match status" value="1"/>
</dbReference>
<dbReference type="InterPro" id="IPR001452">
    <property type="entry name" value="SH3_domain"/>
</dbReference>
<evidence type="ECO:0000256" key="11">
    <source>
        <dbReference type="ARBA" id="ARBA00022990"/>
    </source>
</evidence>
<feature type="coiled-coil region" evidence="21">
    <location>
        <begin position="1396"/>
        <end position="1426"/>
    </location>
</feature>
<evidence type="ECO:0000256" key="12">
    <source>
        <dbReference type="ARBA" id="ARBA00023054"/>
    </source>
</evidence>
<keyword evidence="15" id="KW-0966">Cell projection</keyword>
<feature type="region of interest" description="Disordered" evidence="22">
    <location>
        <begin position="3903"/>
        <end position="3922"/>
    </location>
</feature>
<dbReference type="InterPro" id="IPR009057">
    <property type="entry name" value="Homeodomain-like_sf"/>
</dbReference>
<dbReference type="InterPro" id="IPR043197">
    <property type="entry name" value="Plakin"/>
</dbReference>
<dbReference type="GO" id="GO:0007507">
    <property type="term" value="P:heart development"/>
    <property type="evidence" value="ECO:0007669"/>
    <property type="project" value="UniProtKB-ARBA"/>
</dbReference>
<feature type="domain" description="Calponin-homology (CH)" evidence="25">
    <location>
        <begin position="310"/>
        <end position="415"/>
    </location>
</feature>
<dbReference type="GO" id="GO:0045296">
    <property type="term" value="F:cadherin binding"/>
    <property type="evidence" value="ECO:0007669"/>
    <property type="project" value="TreeGrafter"/>
</dbReference>
<dbReference type="SUPFAM" id="SSF47576">
    <property type="entry name" value="Calponin-homology domain, CH-domain"/>
    <property type="match status" value="1"/>
</dbReference>
<feature type="coiled-coil region" evidence="21">
    <location>
        <begin position="1280"/>
        <end position="1324"/>
    </location>
</feature>
<evidence type="ECO:0000256" key="13">
    <source>
        <dbReference type="ARBA" id="ARBA00023203"/>
    </source>
</evidence>
<feature type="region of interest" description="Disordered" evidence="22">
    <location>
        <begin position="1641"/>
        <end position="1699"/>
    </location>
</feature>
<dbReference type="PROSITE" id="PS00019">
    <property type="entry name" value="ACTININ_1"/>
    <property type="match status" value="1"/>
</dbReference>
<dbReference type="SMART" id="SM00250">
    <property type="entry name" value="PLEC"/>
    <property type="match status" value="37"/>
</dbReference>
<dbReference type="FunFam" id="3.90.1290.10:FF:000001">
    <property type="entry name" value="Plectin a"/>
    <property type="match status" value="6"/>
</dbReference>
<evidence type="ECO:0000256" key="20">
    <source>
        <dbReference type="PROSITE-ProRule" id="PRU00192"/>
    </source>
</evidence>
<evidence type="ECO:0000256" key="7">
    <source>
        <dbReference type="ARBA" id="ARBA00022553"/>
    </source>
</evidence>
<dbReference type="GO" id="GO:0031581">
    <property type="term" value="P:hemidesmosome assembly"/>
    <property type="evidence" value="ECO:0007669"/>
    <property type="project" value="TreeGrafter"/>
</dbReference>
<dbReference type="GO" id="GO:0003677">
    <property type="term" value="F:DNA binding"/>
    <property type="evidence" value="ECO:0007669"/>
    <property type="project" value="InterPro"/>
</dbReference>
<dbReference type="Gene3D" id="2.30.30.40">
    <property type="entry name" value="SH3 Domains"/>
    <property type="match status" value="1"/>
</dbReference>
<dbReference type="Pfam" id="PF00307">
    <property type="entry name" value="CH"/>
    <property type="match status" value="2"/>
</dbReference>
<dbReference type="GO" id="GO:0030056">
    <property type="term" value="C:hemidesmosome"/>
    <property type="evidence" value="ECO:0007669"/>
    <property type="project" value="UniProtKB-SubCell"/>
</dbReference>
<dbReference type="GO" id="GO:0002102">
    <property type="term" value="C:podosome"/>
    <property type="evidence" value="ECO:0007669"/>
    <property type="project" value="UniProtKB-SubCell"/>
</dbReference>
<sequence length="5401" mass="614330">MSVTPRPRLRERSASEESRSELCSSTFPGDTLPWNLPKHQRVKRSKSASGDVLDAAERAVIRIAVWFYPVIVAVAVAIHSVPSPMPVSPPGNVFPTLVVLGHIVTLIVVWNWRQRKRQLEEDPSETDIVAPEPSFVGGRRSVRVLGGGRRSALQLGGGRRLALQLGGGRRLALLLGCGRRSALRLGCGRHERDRVQKKTFTKWVNKHLMKAQRHITDLYEDLRDGHSLISLLEVLSGETLPREKGRMRFHKLQNVQIALDFLKHRQVKLVNIRNDDIADGNPKLTLGLIWTIILHFQISDIQVNGQSDDMTAKEKLLLWSQRMVEGYHGLRCDNFTTSWRDGRLFNAIINKHRPNLIDMTKVYRQTNLENLEQAFSVAERELGVTRLLDPEDVDVPHPDEKSIITYVSSLYDVMPRVPDVQDGVQANELELRWQEYYELVTMLLQWIRHHIVVFEESKFPSSYEEIEVLWRQFLKFKETELPAKEADKNRSKHIYKAFEGAVQAGQVKVPPGYHPIDVEKEWGRLHAAILERERLLRNEFERLERLQRVVSKVQMESGVCEEQLNQVETLLQMDVRLLGAGKPAQHAAEIDTDLDKAESMIRFLFNDVQLLKDGRHLQAEQMYRRVYRLHERLVNLRSEYNLRVKSGVTVSQVPLMQATMSPSLQQSPQRTRPELDEVTLRYIQDLLAWVEENQRRMDNSEWGADLPSVESNLGSHRGLHQSIEDFKSKIDRARADENQLTPASKQAYRDYLVKLDLQYNKLLNSSKARLRNLTGLHAFVVAATKELMWLNEKEEEEVNYDWSDRNTNMTAKKDNYSGLMRDLEQREKKVNAVQATGDKLLKEGHPARSTIEAFTAALQTQWSWLLQLCCCIETHLKENTAYFQFFADVKEAEEKMKKTQETMKKKYVCDRSITVTRLEDLLQDATDEKEHLAEFKTHLDGLNRRAKNIIQLKPRNPATPVKGKLPIQAVCDFKQMEITVHRGDECVLLNNSQPFKWKVRSSSGNEATVPSICFIIPPTNKEAVESSSGLDASLQKLMILWQKLHVDMKSLLSWQYLMRDIQFINSWNFIMFKTLKVEEYRVTLKKLEQHYQIFLRDSQDSELFGADERMQAESAFNNATQHYDNLLRSVEQGEQDESVCKSYITQIKDLRLRLEGCESRMVSRLRQAVDKEPLKACAQRTIEHNNMQSELEDIKKDLDAVVKQSEAALTSSKQATSAPVLRSELDITMKKMAHVYSLSSVYLDKLKTIELVIRSTQGAEDVLRKYENQLRDVHKVPANEKELESNQTQLKKLCSEAESDKPMFDRLEAELQDAVAVNERMSRVHIERDAELDHFVQLVTSLKERWQAVFAQFKLRQRELDLLGRQMQNYRQSYDWLIQWITDAKQRQEKIQAMPISDIKALKEQLAQEKKLLQEIENNKEKVDECQKYAKAYIDTVKDHELQLVTYKALVEPIASPLKKIKVESTSDSIIQEYVTLRTRYSELLTLASQYIKFIIDTQRRLEDEEKVTEKLKEEERKKMAEMQAELEKQRQLAESHAKAIAKAEQEAEDLKLKMKEEVSKRQVFAVDAEKQKQNIQQELQELRNLSDQEIKAKSQQVEEVLLSRTLIEEEIRIIRLQLETTVNQKSMAEAELQQLRDKAEEAERLRKAAQEEAEKLRKQVNEETQKKRKAEEELKQKSDAEKEAAKQKQKAMEELEKLKQKAEEAERCMKQAEVEKERQIKVAEEVAQKSAATELQSKRLSFAEKTTKLEESLKQEQGTVIQLQEEAERLKKQQAEANKAREEAEKELDIWRQKANEALRLRLQAEEEAHKKSTAQEEAEKQKEEAKQEAKKRAKAEEVALKQKEVAEKELEKQRKEAEETAQQKLAAEQELIRLKLDFDHAEQQRTLLDEELQRLKNEVNTAVKQRQELEGELSKVRKEMEILIQLKVKAEKESMSNTEKSKQLLESEAGKMRELAEEATKLRLVAEEAKKQRQLAEDEAAQQRAEAANILKEKLAAIDEATRKKTEAEIALKEKEAENERLKRKAEDEAYQRKVLEDKAAQHKRDIEEKIKELKTTSDAELGRQKEIVEEIIKQKKVVEEEIYILKLNFEKASTGKQDLELELKKLKSIADETQKSKVKAEEEAEKLRNLALEEEKKRKEAEEKVKKISAAEEEAARQCLAAQQEAERLKKVAEEVKQQKSNADKEAEKQIILAKEAAQRCTAAEQKAQNVLVQQKEDSFAQTKLKEEYEKAKKLAEDAAKAKESAEKEAALFRKKADEAERQKQAAEAEAAKMAKAQEDAEKLRKDAEKEASKRAKAEKAALKQKQQAEAEMAKHKELAETTLKQKSQAEQELETVKLQLDETDKQKSLLDDELKRLKDEVSDAIKQKAQVEDELTKIKSQMEELIKLKIKIEAENQQLMKKDKENTKKLLEEEAENMKKLAEEAAQLSVDAQEASRLRQVAESELAEQRELADKMLKEKMLAIQEASKLKAEAENLQKQKDKAQEEAQKLLEAKKEMQQRLQQETVDFQKSLEAERKKQKEVTAEAEKLKLRVTELSNAQQKAEEEANKFKKQAEEIRVRLIETEKQTSEKFTVVEKLEVERLASTKEADDLRKAIAELEREKEKLKNEAADLQNKAKEMANAQQEQIQQEKTALQQTFLTEKEILLKKEKTIETEKMKLEKQLEDEVKKAKNLKDEQENQRKKMEDEKKKLQAILETAVKKQKDAEDEMLNKQKELEQLEKVKQQQEKLMGEENKKLREKLQQLQEAQKPTSQTKEIEIQTDSMPENELVTATVQETTKKVFNGSTEVDGVKANEQSPLAFDGIREKVPANRLNEIGVLNKKEFDKLKKGKTTVQDLAKLDKVKMCLKGRDCIGGVIIEPKQKMGIYEALKEKKISPSTAVMLLEAQAASGYIIDPIKNRRLSVNEAVKESVIGPELHTALLSAERAAIGFKDPFTGQKISLFEAMKKGLVTEQQATKLLDVQIATGGIVDPAEIPKEVEKSYIYTEEQAQTDLASTQIAIPLKSFAGKQMSLWDVMASDMLPGEDKQRLIEQYRSGKITKERMIIIIIEIIEQREIIKTEQTMLCDVIRRRVTIEELYSSRIIDLETYNLLKQGKKTIREVMEMTTVKKYLFGTGSIAGVLSNNSAKISIYQAMKRGIIKPDIAIDLLEAQAATGFITDPVKSELLTVDEAVRKGLVGPELHDKLLSAERAVTGYKDPYSGKTISLYQAMKKGLVPEEYALKILEAQIATGGIMDHEYNFHLPNDVAMQRGYINKETCERLSSGDVKGFTDPTTDENSSYANLLKRCKVDKESGMHLLSLADKKLLVRGLRKQITLDELLCSEIIDQKTYTELTEGLISVEDISKDLKKYLEGTSCIAGVYVEASKERLSIYQAMKKNMIRPGTAFELLEAQAATGYVIDPIKNLKLTVNEAVKMGVVGPEFKDKLLSAERAVTGYNDPYSGKVISLFQAMKKGLILKDHGIRLLESQIATGGIIDPEESHRLPVEMAYKRGLFDEEMNSILTDPSDDTKGFFDPNTEENLTYLQLMERCMTDPETGLALLTLKEKKRERKTSSKSSVRKRRVVIVDPETGKEMSVYEAYRKGLIDHQTYMELAEQECEWEEITTSSADGVKSMIIDRRSGRQYDIDDAITRGLIDQSALDQYRAGTLSITEFADMLSGNMSGVRSRSSSFGSSSSYPMSPVPSIKTPATTWTDPTEETGPVAGILDTDTLEKVSVTEAMHRNLVDNITDAMNKGLVDKIMVDRINLAQKAFQGFEDPRTKTKMSAAQALKKGWLYYEAGRVSLDEAVKKGTLDARTAQKLRDVSGYSKYLTCPKTKLKISYKDAIERSMIEEGSGLRLLEASSQSTKGLYSPYNISGSGSASGSRFPLLKRRCVYSTLKPCHHFQTADLKYKRHLSTTSNSQTPNSTMAKTKELSKDTRNKIVDLHQAGKTESAIGKQLGVKKSTVGAIIRKWKTYKTTDNLPRSGAPRKISPRGVKMITRTVSKNPRTTRRDLVNDLQRAGTKVTKATISNTLRRQGLKSCSARRVPLLKPVHVRARLKFAREHLDDPEEDWENVIWSDETKIEIFGKNSTCRVWRRKNVELHPKNTIPTVKHGGGNIMLWGCFSAKGPGWLIRVKERMNGAMYREILSKNLLPSARALKMKRGWVFQHDNDPKHTARATKEWLRKKHFKDLEWPSQSPDLNPIENLWRELKIRVAQRQPQNITALEEICMEEWAKLPATNMPFVLASLCLYTACGQKYLLQQPVLCYGPMILHTPTLIISPDLKVAGHQKIFKMSLQEKGQTRRSTFRGIKRQVTAENLLESKIIDKKIFEDLSTGKVTVDQVSNMDSVRKYLQGTDCIAGVFVQSTKQTMSIYKAKSKGILTLGTSLVLLEAQAATGFMVDPLNNKKLSVEDAVAEGVVGTEWKNKLLSAERAVTGYTDPHTGNTISLFQALKKDLIVKDHGIRLLEAQIATGGIIDPVYSHRVPVEVAYQRGYFDEEMNQVLLDPSDDTKGFFDPNTQENLTYLQLLDRCIKDPHTGLRLLVVVKKGEFYFYIDERTKTILQSTITNKAGGKFQGKEVSLWDLIQKYLQGTDCIAGVFVQSTKQTMSIYEAKSKGLLTPGTSLVLLEAQAATGVMVDPLNNKKLSVEDAVAEGVVGTEWKNKLLSAERAVTGYTDPHTGNTISLFQALKSFQEGCFGGNDRALTRYTTVLSYQRNFMKNDRFFGPTCPKASLTQKGKLLYIDDKRPPCLNCCSTITNKAGGKFQGKEVSLWDLIHSEYIEEEKKRELVQQFKSGTITIEYFLQHVITIICQKTSNVTAPTTTTTPITKISTFQGIKKQVTALNLLESKIIDKKIFEDLSVGKVTVDQVSNMDSVRKYLQGTDCIAGVFVQSTKQTMSIYEAKSKGLLTPGTSLVLLEAQAATGVMVDPLNNKKLSVEDAVAEGVVGTEWKNKLLSAERAVTGYTDPHTGNTISLFQALKKDLIVKDHGIRLLEAQIATGGIIDPVYSHRVPVEVAYQRGYFDEEMNQVLLDPSDDTKGFFDPNTQENLTYLQLLDRCIKDPHTGLRLLVVVKKGEFYFYIDERTKTILQSTITNKAGGKFQGKEVSLWDLIHSEYIEEEKKRELVQQFKSGTITIEYFLEHVITIICRKTSSVTAPTTTTTPITKISTFQGIKKQVTALNLLESKIIDKKIFEDLSVGKVTVDQVSNMDSVRKYLQGTDCIAGVFVQSTKQTMSIYEAKSKGLLTPGTSLVLLEAQAATGVMVDPLNNKKLSVEEAVAEGVVGTEWKNKLLSAERAVTGYTDPHTGNTISLFQALKKDLIVKDHGIRLLEAQIATGGIIDPVYSHRVPVEVAYQRGYFDEEMNQVLSDPGDDTKGFFDPNTQENLTYLQLLNRCVKDPHTGLHLLMLRK</sequence>
<dbReference type="SMART" id="SM00150">
    <property type="entry name" value="SPEC"/>
    <property type="match status" value="4"/>
</dbReference>
<keyword evidence="4 20" id="KW-0728">SH3 domain</keyword>
<dbReference type="PANTHER" id="PTHR23169">
    <property type="entry name" value="ENVOPLAKIN"/>
    <property type="match status" value="1"/>
</dbReference>
<dbReference type="InterPro" id="IPR036397">
    <property type="entry name" value="RNaseH_sf"/>
</dbReference>
<evidence type="ECO:0000313" key="26">
    <source>
        <dbReference type="EMBL" id="KAK3511960.1"/>
    </source>
</evidence>
<evidence type="ECO:0000256" key="6">
    <source>
        <dbReference type="ARBA" id="ARBA00022490"/>
    </source>
</evidence>
<evidence type="ECO:0000256" key="10">
    <source>
        <dbReference type="ARBA" id="ARBA00022949"/>
    </source>
</evidence>
<dbReference type="CDD" id="cd00176">
    <property type="entry name" value="SPEC"/>
    <property type="match status" value="2"/>
</dbReference>
<dbReference type="Gene3D" id="3.90.1290.10">
    <property type="entry name" value="Plakin repeat"/>
    <property type="match status" value="8"/>
</dbReference>
<dbReference type="FunFam" id="3.30.160.780:FF:000001">
    <property type="entry name" value="Plectin a"/>
    <property type="match status" value="1"/>
</dbReference>
<dbReference type="Proteomes" id="UP001274896">
    <property type="component" value="Unassembled WGS sequence"/>
</dbReference>
<feature type="domain" description="Calponin-homology (CH)" evidence="25">
    <location>
        <begin position="194"/>
        <end position="297"/>
    </location>
</feature>
<evidence type="ECO:0000256" key="14">
    <source>
        <dbReference type="ARBA" id="ARBA00023212"/>
    </source>
</evidence>
<dbReference type="Pfam" id="PF17902">
    <property type="entry name" value="SH3_10"/>
    <property type="match status" value="1"/>
</dbReference>
<keyword evidence="13" id="KW-0009">Actin-binding</keyword>
<feature type="domain" description="SH3" evidence="24">
    <location>
        <begin position="962"/>
        <end position="1019"/>
    </location>
</feature>
<keyword evidence="10" id="KW-0965">Cell junction</keyword>
<dbReference type="SMART" id="SM00033">
    <property type="entry name" value="CH"/>
    <property type="match status" value="2"/>
</dbReference>
<evidence type="ECO:0000256" key="23">
    <source>
        <dbReference type="SAM" id="Phobius"/>
    </source>
</evidence>
<keyword evidence="27" id="KW-1185">Reference proteome</keyword>
<evidence type="ECO:0000256" key="8">
    <source>
        <dbReference type="ARBA" id="ARBA00022701"/>
    </source>
</evidence>
<feature type="compositionally biased region" description="Basic and acidic residues" evidence="22">
    <location>
        <begin position="8"/>
        <end position="20"/>
    </location>
</feature>
<dbReference type="InterPro" id="IPR002492">
    <property type="entry name" value="Transposase_Tc1-like"/>
</dbReference>
<evidence type="ECO:0000256" key="4">
    <source>
        <dbReference type="ARBA" id="ARBA00022443"/>
    </source>
</evidence>
<dbReference type="Gene3D" id="1.20.58.60">
    <property type="match status" value="5"/>
</dbReference>
<dbReference type="Gene3D" id="3.30.160.780">
    <property type="match status" value="1"/>
</dbReference>
<dbReference type="InterPro" id="IPR041615">
    <property type="entry name" value="Desmoplakin_SH3"/>
</dbReference>
<evidence type="ECO:0000256" key="15">
    <source>
        <dbReference type="ARBA" id="ARBA00023273"/>
    </source>
</evidence>
<evidence type="ECO:0000259" key="24">
    <source>
        <dbReference type="PROSITE" id="PS50002"/>
    </source>
</evidence>
<keyword evidence="5" id="KW-0488">Methylation</keyword>
<dbReference type="Pfam" id="PF01498">
    <property type="entry name" value="HTH_Tnp_Tc3_2"/>
    <property type="match status" value="1"/>
</dbReference>
<keyword evidence="6" id="KW-0963">Cytoplasm</keyword>
<dbReference type="GO" id="GO:0060047">
    <property type="term" value="P:heart contraction"/>
    <property type="evidence" value="ECO:0007669"/>
    <property type="project" value="UniProtKB-ARBA"/>
</dbReference>
<organism evidence="26 27">
    <name type="scientific">Hemibagrus guttatus</name>
    <dbReference type="NCBI Taxonomy" id="175788"/>
    <lineage>
        <taxon>Eukaryota</taxon>
        <taxon>Metazoa</taxon>
        <taxon>Chordata</taxon>
        <taxon>Craniata</taxon>
        <taxon>Vertebrata</taxon>
        <taxon>Euteleostomi</taxon>
        <taxon>Actinopterygii</taxon>
        <taxon>Neopterygii</taxon>
        <taxon>Teleostei</taxon>
        <taxon>Ostariophysi</taxon>
        <taxon>Siluriformes</taxon>
        <taxon>Bagridae</taxon>
        <taxon>Hemibagrus</taxon>
    </lineage>
</organism>
<dbReference type="InterPro" id="IPR001589">
    <property type="entry name" value="Actinin_actin-bd_CS"/>
</dbReference>
<dbReference type="PROSITE" id="PS50002">
    <property type="entry name" value="SH3"/>
    <property type="match status" value="1"/>
</dbReference>
<keyword evidence="11" id="KW-0007">Acetylation</keyword>
<evidence type="ECO:0000256" key="17">
    <source>
        <dbReference type="ARBA" id="ARBA00060371"/>
    </source>
</evidence>
<dbReference type="GO" id="GO:0042060">
    <property type="term" value="P:wound healing"/>
    <property type="evidence" value="ECO:0007669"/>
    <property type="project" value="TreeGrafter"/>
</dbReference>
<dbReference type="PROSITE" id="PS00020">
    <property type="entry name" value="ACTININ_2"/>
    <property type="match status" value="1"/>
</dbReference>
<dbReference type="Pfam" id="PF00435">
    <property type="entry name" value="Spectrin"/>
    <property type="match status" value="1"/>
</dbReference>
<dbReference type="InterPro" id="IPR002017">
    <property type="entry name" value="Spectrin_repeat"/>
</dbReference>
<evidence type="ECO:0000256" key="18">
    <source>
        <dbReference type="ARBA" id="ARBA00071000"/>
    </source>
</evidence>
<comment type="function">
    <text evidence="16">Involved in the organization of desmosome cell-cell junctions. Of particular importance in cell adhesion in the skin and during cardiac development. May also play a role in the regulation of Wnt, TGF-beta and Hippo signaling pathways.</text>
</comment>
<dbReference type="GO" id="GO:0015074">
    <property type="term" value="P:DNA integration"/>
    <property type="evidence" value="ECO:0007669"/>
    <property type="project" value="InterPro"/>
</dbReference>
<dbReference type="Pfam" id="PF25787">
    <property type="entry name" value="HTH_SB"/>
    <property type="match status" value="1"/>
</dbReference>
<evidence type="ECO:0000256" key="9">
    <source>
        <dbReference type="ARBA" id="ARBA00022737"/>
    </source>
</evidence>
<dbReference type="InterPro" id="IPR057667">
    <property type="entry name" value="HTH_SB"/>
</dbReference>
<evidence type="ECO:0000256" key="3">
    <source>
        <dbReference type="ARBA" id="ARBA00009109"/>
    </source>
</evidence>
<dbReference type="Gene3D" id="1.10.10.10">
    <property type="entry name" value="Winged helix-like DNA-binding domain superfamily/Winged helix DNA-binding domain"/>
    <property type="match status" value="1"/>
</dbReference>
<dbReference type="Gene3D" id="3.30.420.10">
    <property type="entry name" value="Ribonuclease H-like superfamily/Ribonuclease H"/>
    <property type="match status" value="1"/>
</dbReference>
<keyword evidence="23" id="KW-0812">Transmembrane</keyword>
<evidence type="ECO:0000256" key="2">
    <source>
        <dbReference type="ARBA" id="ARBA00004245"/>
    </source>
</evidence>
<keyword evidence="23" id="KW-0472">Membrane</keyword>
<dbReference type="CDD" id="cd06503">
    <property type="entry name" value="ATP-synt_Fo_b"/>
    <property type="match status" value="1"/>
</dbReference>
<comment type="similarity">
    <text evidence="3">Belongs to the plakin or cytolinker family.</text>
</comment>
<dbReference type="Pfam" id="PF18373">
    <property type="entry name" value="Spectrin_2"/>
    <property type="match status" value="1"/>
</dbReference>
<feature type="region of interest" description="Disordered" evidence="22">
    <location>
        <begin position="2673"/>
        <end position="2694"/>
    </location>
</feature>
<dbReference type="InterPro" id="IPR041573">
    <property type="entry name" value="Desmoplakin_Spectrin-like"/>
</dbReference>
<keyword evidence="9" id="KW-0677">Repeat</keyword>
<dbReference type="GO" id="GO:0030506">
    <property type="term" value="F:ankyrin binding"/>
    <property type="evidence" value="ECO:0007669"/>
    <property type="project" value="TreeGrafter"/>
</dbReference>
<dbReference type="CDD" id="cd21188">
    <property type="entry name" value="CH_PLEC-like_rpt1"/>
    <property type="match status" value="1"/>
</dbReference>
<dbReference type="GO" id="GO:0061436">
    <property type="term" value="P:establishment of skin barrier"/>
    <property type="evidence" value="ECO:0007669"/>
    <property type="project" value="UniProtKB-ARBA"/>
</dbReference>
<dbReference type="Gene3D" id="1.10.418.10">
    <property type="entry name" value="Calponin-like domain"/>
    <property type="match status" value="2"/>
</dbReference>
<protein>
    <recommendedName>
        <fullName evidence="18">Plectin</fullName>
    </recommendedName>
    <alternativeName>
        <fullName evidence="19">Plectin-1</fullName>
    </alternativeName>
</protein>
<dbReference type="InterPro" id="IPR035915">
    <property type="entry name" value="Plakin_repeat_sf"/>
</dbReference>
<dbReference type="GO" id="GO:0002934">
    <property type="term" value="P:desmosome organization"/>
    <property type="evidence" value="ECO:0007669"/>
    <property type="project" value="UniProtKB-ARBA"/>
</dbReference>
<dbReference type="SUPFAM" id="SSF46966">
    <property type="entry name" value="Spectrin repeat"/>
    <property type="match status" value="4"/>
</dbReference>
<dbReference type="Gene3D" id="1.20.58.1060">
    <property type="match status" value="1"/>
</dbReference>
<dbReference type="GO" id="GO:0045104">
    <property type="term" value="P:intermediate filament cytoskeleton organization"/>
    <property type="evidence" value="ECO:0007669"/>
    <property type="project" value="InterPro"/>
</dbReference>
<dbReference type="EMBL" id="JAUCMX010000024">
    <property type="protein sequence ID" value="KAK3511960.1"/>
    <property type="molecule type" value="Genomic_DNA"/>
</dbReference>
<dbReference type="InterPro" id="IPR018159">
    <property type="entry name" value="Spectrin/alpha-actinin"/>
</dbReference>
<dbReference type="GO" id="GO:0005882">
    <property type="term" value="C:intermediate filament"/>
    <property type="evidence" value="ECO:0007669"/>
    <property type="project" value="TreeGrafter"/>
</dbReference>
<dbReference type="CDD" id="cd21238">
    <property type="entry name" value="CH_PLEC_rpt2"/>
    <property type="match status" value="1"/>
</dbReference>
<dbReference type="PANTHER" id="PTHR23169:SF32">
    <property type="entry name" value="PLECTIN ISOFORM X1"/>
    <property type="match status" value="1"/>
</dbReference>
<name>A0AAE0Q1X1_9TELE</name>